<evidence type="ECO:0000313" key="3">
    <source>
        <dbReference type="Proteomes" id="UP000248627"/>
    </source>
</evidence>
<evidence type="ECO:0000256" key="1">
    <source>
        <dbReference type="ARBA" id="ARBA00006432"/>
    </source>
</evidence>
<dbReference type="RefSeq" id="WP_111242316.1">
    <property type="nucleotide sequence ID" value="NZ_POTX01000027.1"/>
</dbReference>
<name>A0A2W2D658_9ACTN</name>
<comment type="caution">
    <text evidence="2">The sequence shown here is derived from an EMBL/GenBank/DDBJ whole genome shotgun (WGS) entry which is preliminary data.</text>
</comment>
<protein>
    <submittedName>
        <fullName evidence="2">Uncharacterized protein</fullName>
    </submittedName>
</protein>
<reference evidence="2 3" key="1">
    <citation type="submission" date="2018-01" db="EMBL/GenBank/DDBJ databases">
        <title>Draft genome sequence of Jishengella endophytica.</title>
        <authorList>
            <person name="Sahin N."/>
            <person name="Ay H."/>
            <person name="Saygin H."/>
        </authorList>
    </citation>
    <scope>NUCLEOTIDE SEQUENCE [LARGE SCALE GENOMIC DNA]</scope>
    <source>
        <strain evidence="2 3">DSM 45430</strain>
    </source>
</reference>
<dbReference type="AlphaFoldDB" id="A0A2W2D658"/>
<dbReference type="PANTHER" id="PTHR22754">
    <property type="entry name" value="DISCO-INTERACTING PROTEIN 2 DIP2 -RELATED"/>
    <property type="match status" value="1"/>
</dbReference>
<comment type="similarity">
    <text evidence="1">Belongs to the ATP-dependent AMP-binding enzyme family.</text>
</comment>
<dbReference type="PANTHER" id="PTHR22754:SF32">
    <property type="entry name" value="DISCO-INTERACTING PROTEIN 2"/>
    <property type="match status" value="1"/>
</dbReference>
<accession>A0A2W2D658</accession>
<sequence length="543" mass="58782">MDPSVADGGDAPFLAHENIGSALLAAARVQTGSMVFIDSAGARESLSYADLLFHSRKVLNGLRSRGVAVGDLVLLQAEEERELLAGFWACVLGGFVPVPVTAGTSSAQRTDADRLLVDVWRMLDQPWVLTGHETDGDAAPPWAARWLGSIARLAEHEPADRLHEAAPDDLAVLLLTSGSTGLPKAVMLRHGNILSRSVATAEVNGLTAETRTFNWMPLDHVGGLIMFHARDVVLGCHQVHARLPWILADPLRWLAAMSAHGSEVTWAPNFAFGLVNDRAVALAGRDWDLRALRYIMNGGEPVKPRVARTFLRLLSEYGLPATAMYPGWGMSETTAGVVDCVFSPEQVEEDARYVPVGRPHPGVRLRVVDEDDRVVPQGTVGRLQAAGPTIFAGYYGNPEQTAAAFTEDGWFRTGDLAYLDDGTLVVTGRVDDVLVLDGIYLHGHEIEAAVEELAAVEPSYTVASTVRERPENPHRLAVFLHPRDSADVGALAADVRSLVHRRFGVEVAHVVPVAREDVPKTGIGKLRRAHLRRRFEAGAIVSS</sequence>
<dbReference type="Proteomes" id="UP000248627">
    <property type="component" value="Unassembled WGS sequence"/>
</dbReference>
<dbReference type="EMBL" id="POTX01000027">
    <property type="protein sequence ID" value="PZF99198.1"/>
    <property type="molecule type" value="Genomic_DNA"/>
</dbReference>
<dbReference type="Gene3D" id="3.40.50.12780">
    <property type="entry name" value="N-terminal domain of ligase-like"/>
    <property type="match status" value="1"/>
</dbReference>
<dbReference type="OrthoDB" id="3671040at2"/>
<keyword evidence="3" id="KW-1185">Reference proteome</keyword>
<dbReference type="SUPFAM" id="SSF56801">
    <property type="entry name" value="Acetyl-CoA synthetase-like"/>
    <property type="match status" value="1"/>
</dbReference>
<dbReference type="GO" id="GO:0070566">
    <property type="term" value="F:adenylyltransferase activity"/>
    <property type="evidence" value="ECO:0007669"/>
    <property type="project" value="TreeGrafter"/>
</dbReference>
<dbReference type="Gene3D" id="3.30.300.30">
    <property type="match status" value="1"/>
</dbReference>
<proteinExistence type="inferred from homology"/>
<evidence type="ECO:0000313" key="2">
    <source>
        <dbReference type="EMBL" id="PZF99198.1"/>
    </source>
</evidence>
<dbReference type="GO" id="GO:0006633">
    <property type="term" value="P:fatty acid biosynthetic process"/>
    <property type="evidence" value="ECO:0007669"/>
    <property type="project" value="TreeGrafter"/>
</dbReference>
<dbReference type="InterPro" id="IPR000873">
    <property type="entry name" value="AMP-dep_synth/lig_dom"/>
</dbReference>
<dbReference type="InterPro" id="IPR045851">
    <property type="entry name" value="AMP-bd_C_sf"/>
</dbReference>
<organism evidence="2 3">
    <name type="scientific">Micromonospora endophytica</name>
    <dbReference type="NCBI Taxonomy" id="515350"/>
    <lineage>
        <taxon>Bacteria</taxon>
        <taxon>Bacillati</taxon>
        <taxon>Actinomycetota</taxon>
        <taxon>Actinomycetes</taxon>
        <taxon>Micromonosporales</taxon>
        <taxon>Micromonosporaceae</taxon>
        <taxon>Micromonospora</taxon>
    </lineage>
</organism>
<gene>
    <name evidence="2" type="ORF">C1I93_06485</name>
</gene>
<dbReference type="InterPro" id="IPR042099">
    <property type="entry name" value="ANL_N_sf"/>
</dbReference>
<dbReference type="Pfam" id="PF00501">
    <property type="entry name" value="AMP-binding"/>
    <property type="match status" value="1"/>
</dbReference>
<dbReference type="GO" id="GO:0005886">
    <property type="term" value="C:plasma membrane"/>
    <property type="evidence" value="ECO:0007669"/>
    <property type="project" value="TreeGrafter"/>
</dbReference>
<dbReference type="InterPro" id="IPR020845">
    <property type="entry name" value="AMP-binding_CS"/>
</dbReference>
<dbReference type="PROSITE" id="PS00455">
    <property type="entry name" value="AMP_BINDING"/>
    <property type="match status" value="1"/>
</dbReference>